<feature type="compositionally biased region" description="Polar residues" evidence="1">
    <location>
        <begin position="42"/>
        <end position="54"/>
    </location>
</feature>
<keyword evidence="2" id="KW-1133">Transmembrane helix</keyword>
<keyword evidence="4" id="KW-1185">Reference proteome</keyword>
<feature type="compositionally biased region" description="Low complexity" evidence="1">
    <location>
        <begin position="690"/>
        <end position="704"/>
    </location>
</feature>
<keyword evidence="2" id="KW-0472">Membrane</keyword>
<feature type="transmembrane region" description="Helical" evidence="2">
    <location>
        <begin position="103"/>
        <end position="124"/>
    </location>
</feature>
<evidence type="ECO:0000256" key="1">
    <source>
        <dbReference type="SAM" id="MobiDB-lite"/>
    </source>
</evidence>
<feature type="compositionally biased region" description="Basic and acidic residues" evidence="1">
    <location>
        <begin position="652"/>
        <end position="666"/>
    </location>
</feature>
<feature type="transmembrane region" description="Helical" evidence="2">
    <location>
        <begin position="161"/>
        <end position="186"/>
    </location>
</feature>
<feature type="region of interest" description="Disordered" evidence="1">
    <location>
        <begin position="645"/>
        <end position="713"/>
    </location>
</feature>
<feature type="region of interest" description="Disordered" evidence="1">
    <location>
        <begin position="1"/>
        <end position="54"/>
    </location>
</feature>
<protein>
    <submittedName>
        <fullName evidence="3">Uncharacterized protein</fullName>
    </submittedName>
</protein>
<gene>
    <name evidence="3" type="ORF">BT96DRAFT_1016815</name>
</gene>
<organism evidence="3 4">
    <name type="scientific">Gymnopus androsaceus JB14</name>
    <dbReference type="NCBI Taxonomy" id="1447944"/>
    <lineage>
        <taxon>Eukaryota</taxon>
        <taxon>Fungi</taxon>
        <taxon>Dikarya</taxon>
        <taxon>Basidiomycota</taxon>
        <taxon>Agaricomycotina</taxon>
        <taxon>Agaricomycetes</taxon>
        <taxon>Agaricomycetidae</taxon>
        <taxon>Agaricales</taxon>
        <taxon>Marasmiineae</taxon>
        <taxon>Omphalotaceae</taxon>
        <taxon>Gymnopus</taxon>
    </lineage>
</organism>
<dbReference type="OrthoDB" id="3248909at2759"/>
<accession>A0A6A4I0D3</accession>
<feature type="compositionally biased region" description="Low complexity" evidence="1">
    <location>
        <begin position="18"/>
        <end position="28"/>
    </location>
</feature>
<dbReference type="PANTHER" id="PTHR37544:SF3">
    <property type="entry name" value="SPRAY"/>
    <property type="match status" value="1"/>
</dbReference>
<dbReference type="AlphaFoldDB" id="A0A6A4I0D3"/>
<keyword evidence="2" id="KW-0812">Transmembrane</keyword>
<evidence type="ECO:0000313" key="4">
    <source>
        <dbReference type="Proteomes" id="UP000799118"/>
    </source>
</evidence>
<dbReference type="InterPro" id="IPR021840">
    <property type="entry name" value="DUF3433"/>
</dbReference>
<name>A0A6A4I0D3_9AGAR</name>
<evidence type="ECO:0000256" key="2">
    <source>
        <dbReference type="SAM" id="Phobius"/>
    </source>
</evidence>
<sequence length="713" mass="76546">MAFSPSTNASSATLANPTSTTSHSHSQTVVGESKYDYPYTDGTRTPASMPTTPSYMYHDSKTAYSGGDDGLSQAGSSITTGVARDSTYLLPTTDRKKNRYIPVVLRLLIAVGVPISLVLLAIALEVGIFFSQKNEWCVTVKIANNNDSFLLPGFHVPTQNALSFASAQFLLSIIPTLFVVFPAWLYRELDWHIRWYQPYVVMSRGNARAEESVLLDYVSLGPIFSIINSAKFKHRVITWSTLTALASYILQPLAGSMFQLRNLNQAQPTTITSTRIIDVADFSNLTAFTSSAGFVEASVFTDLPDPSFIQKGWATAQFEFPGGSYLNASLALNTSGIQSNPTCSVPNGTLSVTSNDGVFTISSTSSAGCALSVTTLNASISALQYGVVPVPESCSSVNNVTQSPVMFWFLNVATDGTPQASTIFCKPTIEAFNVLATTNLNNNSVSVQLLNSDVAPNSVTNGPYSNAPLNGVIFENYTDTLLQAKANAVNNAVPGAIFQLAAQSGGLDAAFSAPNPFLDNTTYVYQMYLALLAKSVYFVPQNTVLQAQITSITLRLTINPLPGHGLAFFLFFIGFTGAIVHIISHRQRKGLYLSTAPGTIAATIGMTSHSGFGELLMPYDDEATLQRKLSDLRFSIDRRTGAIVATPASSSRESKRMSKKTARDEAMESLLGGDRKRTPSEMGMAELGLSESSSQAAFEAASAQPGYPPMRSP</sequence>
<feature type="compositionally biased region" description="Polar residues" evidence="1">
    <location>
        <begin position="1"/>
        <end position="17"/>
    </location>
</feature>
<dbReference type="Pfam" id="PF11915">
    <property type="entry name" value="DUF3433"/>
    <property type="match status" value="1"/>
</dbReference>
<feature type="transmembrane region" description="Helical" evidence="2">
    <location>
        <begin position="561"/>
        <end position="583"/>
    </location>
</feature>
<dbReference type="Proteomes" id="UP000799118">
    <property type="component" value="Unassembled WGS sequence"/>
</dbReference>
<evidence type="ECO:0000313" key="3">
    <source>
        <dbReference type="EMBL" id="KAE9403781.1"/>
    </source>
</evidence>
<reference evidence="3" key="1">
    <citation type="journal article" date="2019" name="Environ. Microbiol.">
        <title>Fungal ecological strategies reflected in gene transcription - a case study of two litter decomposers.</title>
        <authorList>
            <person name="Barbi F."/>
            <person name="Kohler A."/>
            <person name="Barry K."/>
            <person name="Baskaran P."/>
            <person name="Daum C."/>
            <person name="Fauchery L."/>
            <person name="Ihrmark K."/>
            <person name="Kuo A."/>
            <person name="LaButti K."/>
            <person name="Lipzen A."/>
            <person name="Morin E."/>
            <person name="Grigoriev I.V."/>
            <person name="Henrissat B."/>
            <person name="Lindahl B."/>
            <person name="Martin F."/>
        </authorList>
    </citation>
    <scope>NUCLEOTIDE SEQUENCE</scope>
    <source>
        <strain evidence="3">JB14</strain>
    </source>
</reference>
<feature type="transmembrane region" description="Helical" evidence="2">
    <location>
        <begin position="236"/>
        <end position="258"/>
    </location>
</feature>
<proteinExistence type="predicted"/>
<dbReference type="PANTHER" id="PTHR37544">
    <property type="entry name" value="SPRAY-RELATED"/>
    <property type="match status" value="1"/>
</dbReference>
<dbReference type="EMBL" id="ML769422">
    <property type="protein sequence ID" value="KAE9403781.1"/>
    <property type="molecule type" value="Genomic_DNA"/>
</dbReference>